<dbReference type="InterPro" id="IPR007726">
    <property type="entry name" value="SS18_N"/>
</dbReference>
<proteinExistence type="inferred from homology"/>
<dbReference type="Pfam" id="PF05030">
    <property type="entry name" value="SSXT"/>
    <property type="match status" value="1"/>
</dbReference>
<feature type="region of interest" description="Disordered" evidence="2">
    <location>
        <begin position="255"/>
        <end position="275"/>
    </location>
</feature>
<protein>
    <recommendedName>
        <fullName evidence="3">SS18 N-terminal domain-containing protein</fullName>
    </recommendedName>
</protein>
<dbReference type="AlphaFoldDB" id="A0A813RU69"/>
<feature type="compositionally biased region" description="Low complexity" evidence="2">
    <location>
        <begin position="255"/>
        <end position="269"/>
    </location>
</feature>
<dbReference type="Proteomes" id="UP000663864">
    <property type="component" value="Unassembled WGS sequence"/>
</dbReference>
<comment type="caution">
    <text evidence="4">The sequence shown here is derived from an EMBL/GenBank/DDBJ whole genome shotgun (WGS) entry which is preliminary data.</text>
</comment>
<evidence type="ECO:0000313" key="4">
    <source>
        <dbReference type="EMBL" id="CAF0786877.1"/>
    </source>
</evidence>
<gene>
    <name evidence="5" type="ORF">JBS370_LOCUS2055</name>
    <name evidence="4" type="ORF">ZHD862_LOCUS1694</name>
</gene>
<reference evidence="4" key="1">
    <citation type="submission" date="2021-02" db="EMBL/GenBank/DDBJ databases">
        <authorList>
            <person name="Nowell W R."/>
        </authorList>
    </citation>
    <scope>NUCLEOTIDE SEQUENCE</scope>
</reference>
<evidence type="ECO:0000313" key="5">
    <source>
        <dbReference type="EMBL" id="CAF3565527.1"/>
    </source>
</evidence>
<evidence type="ECO:0000259" key="3">
    <source>
        <dbReference type="Pfam" id="PF05030"/>
    </source>
</evidence>
<name>A0A813RU69_9BILA</name>
<dbReference type="EMBL" id="CAJOBD010000076">
    <property type="protein sequence ID" value="CAF3565527.1"/>
    <property type="molecule type" value="Genomic_DNA"/>
</dbReference>
<organism evidence="4 6">
    <name type="scientific">Rotaria sordida</name>
    <dbReference type="NCBI Taxonomy" id="392033"/>
    <lineage>
        <taxon>Eukaryota</taxon>
        <taxon>Metazoa</taxon>
        <taxon>Spiralia</taxon>
        <taxon>Gnathifera</taxon>
        <taxon>Rotifera</taxon>
        <taxon>Eurotatoria</taxon>
        <taxon>Bdelloidea</taxon>
        <taxon>Philodinida</taxon>
        <taxon>Philodinidae</taxon>
        <taxon>Rotaria</taxon>
    </lineage>
</organism>
<feature type="compositionally biased region" description="Low complexity" evidence="2">
    <location>
        <begin position="116"/>
        <end position="151"/>
    </location>
</feature>
<dbReference type="Proteomes" id="UP000663836">
    <property type="component" value="Unassembled WGS sequence"/>
</dbReference>
<accession>A0A813RU69</accession>
<feature type="domain" description="SS18 N-terminal" evidence="3">
    <location>
        <begin position="15"/>
        <end position="61"/>
    </location>
</feature>
<evidence type="ECO:0000256" key="2">
    <source>
        <dbReference type="SAM" id="MobiDB-lite"/>
    </source>
</evidence>
<dbReference type="EMBL" id="CAJNOT010000030">
    <property type="protein sequence ID" value="CAF0786877.1"/>
    <property type="molecule type" value="Genomic_DNA"/>
</dbReference>
<sequence>MYTQQQYQLGSVFQQKSTIQKLLDDNSQLISLILDLQSKGKQIECLEYERTLYRNLIYLIQFDPSTSHHPNNLPPPDAFIQTQQQPLINGNMPPQTQSDQIYRTQTNTLNQTAHHSNTSSYPLSTSTNSSVEQQHSSNSSISSHSNPVNKSTISQQRLPYLQQGRILNSNTMDSSYSQSYTPQQHSYSIQQNGYGQYPMYHQQQNPPLQSNSSTNTQNIISNQQIMNNNYNEQQQRYYPQQNYLMQQQWQNQSRMPMQQQQQYTSSYPQQVPPQA</sequence>
<evidence type="ECO:0000313" key="6">
    <source>
        <dbReference type="Proteomes" id="UP000663864"/>
    </source>
</evidence>
<feature type="region of interest" description="Disordered" evidence="2">
    <location>
        <begin position="112"/>
        <end position="151"/>
    </location>
</feature>
<evidence type="ECO:0000256" key="1">
    <source>
        <dbReference type="ARBA" id="ARBA00007945"/>
    </source>
</evidence>
<comment type="similarity">
    <text evidence="1">Belongs to the SS18 family.</text>
</comment>